<evidence type="ECO:0000256" key="1">
    <source>
        <dbReference type="ARBA" id="ARBA00004141"/>
    </source>
</evidence>
<dbReference type="Pfam" id="PF01066">
    <property type="entry name" value="CDP-OH_P_transf"/>
    <property type="match status" value="1"/>
</dbReference>
<evidence type="ECO:0000313" key="20">
    <source>
        <dbReference type="Proteomes" id="UP000244932"/>
    </source>
</evidence>
<keyword evidence="7" id="KW-0444">Lipid biosynthesis</keyword>
<comment type="subcellular location">
    <subcellularLocation>
        <location evidence="1">Membrane</location>
        <topology evidence="1">Multi-pass membrane protein</topology>
    </subcellularLocation>
</comment>
<dbReference type="PIRSF" id="PIRSF000847">
    <property type="entry name" value="Phos_ph_gly_syn"/>
    <property type="match status" value="1"/>
</dbReference>
<dbReference type="PANTHER" id="PTHR14269:SF62">
    <property type="entry name" value="CDP-DIACYLGLYCEROL--GLYCEROL-3-PHOSPHATE 3-PHOSPHATIDYLTRANSFERASE 1, CHLOROPLASTIC"/>
    <property type="match status" value="1"/>
</dbReference>
<evidence type="ECO:0000256" key="14">
    <source>
        <dbReference type="ARBA" id="ARBA00023264"/>
    </source>
</evidence>
<keyword evidence="14" id="KW-1208">Phospholipid metabolism</keyword>
<reference evidence="19 20" key="1">
    <citation type="submission" date="2018-03" db="EMBL/GenBank/DDBJ databases">
        <authorList>
            <person name="Keele B.F."/>
        </authorList>
    </citation>
    <scope>NUCLEOTIDE SEQUENCE [LARGE SCALE GENOMIC DNA]</scope>
    <source>
        <strain evidence="19 20">CeCT 8812</strain>
    </source>
</reference>
<gene>
    <name evidence="19" type="primary">pgsA</name>
    <name evidence="19" type="ORF">POI8812_00093</name>
</gene>
<dbReference type="EC" id="2.7.8.5" evidence="5 16"/>
<evidence type="ECO:0000256" key="10">
    <source>
        <dbReference type="ARBA" id="ARBA00022989"/>
    </source>
</evidence>
<evidence type="ECO:0000256" key="7">
    <source>
        <dbReference type="ARBA" id="ARBA00022516"/>
    </source>
</evidence>
<evidence type="ECO:0000256" key="3">
    <source>
        <dbReference type="ARBA" id="ARBA00005189"/>
    </source>
</evidence>
<dbReference type="Gene3D" id="1.20.120.1760">
    <property type="match status" value="1"/>
</dbReference>
<dbReference type="InterPro" id="IPR048254">
    <property type="entry name" value="CDP_ALCOHOL_P_TRANSF_CS"/>
</dbReference>
<evidence type="ECO:0000256" key="18">
    <source>
        <dbReference type="SAM" id="Phobius"/>
    </source>
</evidence>
<evidence type="ECO:0000256" key="16">
    <source>
        <dbReference type="NCBIfam" id="TIGR00560"/>
    </source>
</evidence>
<evidence type="ECO:0000256" key="2">
    <source>
        <dbReference type="ARBA" id="ARBA00005042"/>
    </source>
</evidence>
<evidence type="ECO:0000256" key="11">
    <source>
        <dbReference type="ARBA" id="ARBA00023098"/>
    </source>
</evidence>
<evidence type="ECO:0000256" key="4">
    <source>
        <dbReference type="ARBA" id="ARBA00010441"/>
    </source>
</evidence>
<dbReference type="GO" id="GO:0046474">
    <property type="term" value="P:glycerophospholipid biosynthetic process"/>
    <property type="evidence" value="ECO:0007669"/>
    <property type="project" value="TreeGrafter"/>
</dbReference>
<protein>
    <recommendedName>
        <fullName evidence="6 16">CDP-diacylglycerol--glycerol-3-phosphate 3-phosphatidyltransferase</fullName>
        <ecNumber evidence="5 16">2.7.8.5</ecNumber>
    </recommendedName>
</protein>
<dbReference type="PROSITE" id="PS00379">
    <property type="entry name" value="CDP_ALCOHOL_P_TRANSF"/>
    <property type="match status" value="1"/>
</dbReference>
<keyword evidence="11" id="KW-0443">Lipid metabolism</keyword>
<dbReference type="EMBL" id="OMKW01000001">
    <property type="protein sequence ID" value="SPF27798.1"/>
    <property type="molecule type" value="Genomic_DNA"/>
</dbReference>
<evidence type="ECO:0000256" key="9">
    <source>
        <dbReference type="ARBA" id="ARBA00022692"/>
    </source>
</evidence>
<comment type="similarity">
    <text evidence="4 17">Belongs to the CDP-alcohol phosphatidyltransferase class-I family.</text>
</comment>
<dbReference type="Proteomes" id="UP000244932">
    <property type="component" value="Unassembled WGS sequence"/>
</dbReference>
<feature type="transmembrane region" description="Helical" evidence="18">
    <location>
        <begin position="34"/>
        <end position="54"/>
    </location>
</feature>
<feature type="transmembrane region" description="Helical" evidence="18">
    <location>
        <begin position="74"/>
        <end position="102"/>
    </location>
</feature>
<dbReference type="InterPro" id="IPR043130">
    <property type="entry name" value="CDP-OH_PTrfase_TM_dom"/>
</dbReference>
<dbReference type="OrthoDB" id="9796672at2"/>
<dbReference type="InterPro" id="IPR004570">
    <property type="entry name" value="Phosphatidylglycerol_P_synth"/>
</dbReference>
<feature type="transmembrane region" description="Helical" evidence="18">
    <location>
        <begin position="6"/>
        <end position="27"/>
    </location>
</feature>
<dbReference type="GO" id="GO:0016020">
    <property type="term" value="C:membrane"/>
    <property type="evidence" value="ECO:0007669"/>
    <property type="project" value="UniProtKB-SubCell"/>
</dbReference>
<comment type="pathway">
    <text evidence="3">Lipid metabolism.</text>
</comment>
<dbReference type="NCBIfam" id="TIGR00560">
    <property type="entry name" value="pgsA"/>
    <property type="match status" value="1"/>
</dbReference>
<comment type="pathway">
    <text evidence="2">Phospholipid metabolism; phosphatidylglycerol biosynthesis; phosphatidylglycerol from CDP-diacylglycerol: step 1/2.</text>
</comment>
<dbReference type="PANTHER" id="PTHR14269">
    <property type="entry name" value="CDP-DIACYLGLYCEROL--GLYCEROL-3-PHOSPHATE 3-PHOSPHATIDYLTRANSFERASE-RELATED"/>
    <property type="match status" value="1"/>
</dbReference>
<evidence type="ECO:0000256" key="6">
    <source>
        <dbReference type="ARBA" id="ARBA00014944"/>
    </source>
</evidence>
<dbReference type="AlphaFoldDB" id="A0A2R8A710"/>
<dbReference type="RefSeq" id="WP_108780575.1">
    <property type="nucleotide sequence ID" value="NZ_OMKW01000001.1"/>
</dbReference>
<evidence type="ECO:0000256" key="12">
    <source>
        <dbReference type="ARBA" id="ARBA00023136"/>
    </source>
</evidence>
<evidence type="ECO:0000313" key="19">
    <source>
        <dbReference type="EMBL" id="SPF27798.1"/>
    </source>
</evidence>
<dbReference type="InterPro" id="IPR000462">
    <property type="entry name" value="CDP-OH_P_trans"/>
</dbReference>
<keyword evidence="8 17" id="KW-0808">Transferase</keyword>
<evidence type="ECO:0000256" key="13">
    <source>
        <dbReference type="ARBA" id="ARBA00023209"/>
    </source>
</evidence>
<dbReference type="InterPro" id="IPR050324">
    <property type="entry name" value="CDP-alcohol_PTase-I"/>
</dbReference>
<keyword evidence="20" id="KW-1185">Reference proteome</keyword>
<evidence type="ECO:0000256" key="17">
    <source>
        <dbReference type="RuleBase" id="RU003750"/>
    </source>
</evidence>
<comment type="catalytic activity">
    <reaction evidence="15">
        <text>a CDP-1,2-diacyl-sn-glycerol + sn-glycerol 3-phosphate = a 1,2-diacyl-sn-glycero-3-phospho-(1'-sn-glycero-3'-phosphate) + CMP + H(+)</text>
        <dbReference type="Rhea" id="RHEA:12593"/>
        <dbReference type="ChEBI" id="CHEBI:15378"/>
        <dbReference type="ChEBI" id="CHEBI:57597"/>
        <dbReference type="ChEBI" id="CHEBI:58332"/>
        <dbReference type="ChEBI" id="CHEBI:60110"/>
        <dbReference type="ChEBI" id="CHEBI:60377"/>
        <dbReference type="EC" id="2.7.8.5"/>
    </reaction>
</comment>
<evidence type="ECO:0000256" key="15">
    <source>
        <dbReference type="ARBA" id="ARBA00048586"/>
    </source>
</evidence>
<keyword evidence="9 18" id="KW-0812">Transmembrane</keyword>
<name>A0A2R8A710_9RHOB</name>
<feature type="transmembrane region" description="Helical" evidence="18">
    <location>
        <begin position="133"/>
        <end position="150"/>
    </location>
</feature>
<evidence type="ECO:0000256" key="8">
    <source>
        <dbReference type="ARBA" id="ARBA00022679"/>
    </source>
</evidence>
<proteinExistence type="inferred from homology"/>
<keyword evidence="10 18" id="KW-1133">Transmembrane helix</keyword>
<organism evidence="19 20">
    <name type="scientific">Pontivivens insulae</name>
    <dbReference type="NCBI Taxonomy" id="1639689"/>
    <lineage>
        <taxon>Bacteria</taxon>
        <taxon>Pseudomonadati</taxon>
        <taxon>Pseudomonadota</taxon>
        <taxon>Alphaproteobacteria</taxon>
        <taxon>Rhodobacterales</taxon>
        <taxon>Paracoccaceae</taxon>
        <taxon>Pontivivens</taxon>
    </lineage>
</organism>
<evidence type="ECO:0000256" key="5">
    <source>
        <dbReference type="ARBA" id="ARBA00013170"/>
    </source>
</evidence>
<dbReference type="GO" id="GO:0008444">
    <property type="term" value="F:CDP-diacylglycerol-glycerol-3-phosphate 3-phosphatidyltransferase activity"/>
    <property type="evidence" value="ECO:0007669"/>
    <property type="project" value="UniProtKB-UniRule"/>
</dbReference>
<keyword evidence="12 18" id="KW-0472">Membrane</keyword>
<accession>A0A2R8A710</accession>
<keyword evidence="13" id="KW-0594">Phospholipid biosynthesis</keyword>
<sequence>MQWTIPNILTVLRVLAAPAIALIFLVFERPLADWVALVLFVGAALTDYVDGWIARAWDQGSAFGKMLDPIADKAMVIIALSALFALRGLDWTFVIPTTIILLREVLVSGLREFLGNVKLDVTQIAKWKTTVQMFAIAVLLGAGALGSTLFDGLGLLLLWIAALLTLLSGLDYFRKALPHLEGR</sequence>